<proteinExistence type="predicted"/>
<keyword evidence="5" id="KW-1185">Reference proteome</keyword>
<dbReference type="Gene3D" id="2.60.120.10">
    <property type="entry name" value="Jelly Rolls"/>
    <property type="match status" value="1"/>
</dbReference>
<reference evidence="4" key="1">
    <citation type="submission" date="2023-07" db="EMBL/GenBank/DDBJ databases">
        <authorList>
            <consortium name="AG Swart"/>
            <person name="Singh M."/>
            <person name="Singh A."/>
            <person name="Seah K."/>
            <person name="Emmerich C."/>
        </authorList>
    </citation>
    <scope>NUCLEOTIDE SEQUENCE</scope>
    <source>
        <strain evidence="4">DP1</strain>
    </source>
</reference>
<organism evidence="4 5">
    <name type="scientific">Euplotes crassus</name>
    <dbReference type="NCBI Taxonomy" id="5936"/>
    <lineage>
        <taxon>Eukaryota</taxon>
        <taxon>Sar</taxon>
        <taxon>Alveolata</taxon>
        <taxon>Ciliophora</taxon>
        <taxon>Intramacronucleata</taxon>
        <taxon>Spirotrichea</taxon>
        <taxon>Hypotrichia</taxon>
        <taxon>Euplotida</taxon>
        <taxon>Euplotidae</taxon>
        <taxon>Moneuplotes</taxon>
    </lineage>
</organism>
<dbReference type="InterPro" id="IPR014710">
    <property type="entry name" value="RmlC-like_jellyroll"/>
</dbReference>
<dbReference type="PROSITE" id="PS50042">
    <property type="entry name" value="CNMP_BINDING_3"/>
    <property type="match status" value="1"/>
</dbReference>
<dbReference type="PANTHER" id="PTHR10217:SF435">
    <property type="entry name" value="POTASSIUM VOLTAGE-GATED CHANNEL PROTEIN EAG"/>
    <property type="match status" value="1"/>
</dbReference>
<feature type="transmembrane region" description="Helical" evidence="2">
    <location>
        <begin position="212"/>
        <end position="230"/>
    </location>
</feature>
<dbReference type="InterPro" id="IPR018490">
    <property type="entry name" value="cNMP-bd_dom_sf"/>
</dbReference>
<dbReference type="Proteomes" id="UP001295684">
    <property type="component" value="Unassembled WGS sequence"/>
</dbReference>
<name>A0AAD1XH92_EUPCR</name>
<keyword evidence="2" id="KW-0812">Transmembrane</keyword>
<feature type="domain" description="Cyclic nucleotide-binding" evidence="3">
    <location>
        <begin position="500"/>
        <end position="599"/>
    </location>
</feature>
<dbReference type="SUPFAM" id="SSF51206">
    <property type="entry name" value="cAMP-binding domain-like"/>
    <property type="match status" value="1"/>
</dbReference>
<keyword evidence="2" id="KW-0472">Membrane</keyword>
<dbReference type="Pfam" id="PF07885">
    <property type="entry name" value="Ion_trans_2"/>
    <property type="match status" value="1"/>
</dbReference>
<feature type="compositionally biased region" description="Polar residues" evidence="1">
    <location>
        <begin position="793"/>
        <end position="812"/>
    </location>
</feature>
<dbReference type="AlphaFoldDB" id="A0AAD1XH92"/>
<protein>
    <recommendedName>
        <fullName evidence="3">Cyclic nucleotide-binding domain-containing protein</fullName>
    </recommendedName>
</protein>
<evidence type="ECO:0000259" key="3">
    <source>
        <dbReference type="PROSITE" id="PS50042"/>
    </source>
</evidence>
<dbReference type="GO" id="GO:0005886">
    <property type="term" value="C:plasma membrane"/>
    <property type="evidence" value="ECO:0007669"/>
    <property type="project" value="TreeGrafter"/>
</dbReference>
<feature type="transmembrane region" description="Helical" evidence="2">
    <location>
        <begin position="12"/>
        <end position="33"/>
    </location>
</feature>
<evidence type="ECO:0000256" key="2">
    <source>
        <dbReference type="SAM" id="Phobius"/>
    </source>
</evidence>
<dbReference type="InterPro" id="IPR013099">
    <property type="entry name" value="K_chnl_dom"/>
</dbReference>
<accession>A0AAD1XH92</accession>
<evidence type="ECO:0000313" key="5">
    <source>
        <dbReference type="Proteomes" id="UP001295684"/>
    </source>
</evidence>
<dbReference type="SUPFAM" id="SSF81324">
    <property type="entry name" value="Voltage-gated potassium channels"/>
    <property type="match status" value="1"/>
</dbReference>
<dbReference type="EMBL" id="CAMPGE010013952">
    <property type="protein sequence ID" value="CAI2372657.1"/>
    <property type="molecule type" value="Genomic_DNA"/>
</dbReference>
<feature type="transmembrane region" description="Helical" evidence="2">
    <location>
        <begin position="391"/>
        <end position="413"/>
    </location>
</feature>
<dbReference type="PANTHER" id="PTHR10217">
    <property type="entry name" value="VOLTAGE AND LIGAND GATED POTASSIUM CHANNEL"/>
    <property type="match status" value="1"/>
</dbReference>
<feature type="region of interest" description="Disordered" evidence="1">
    <location>
        <begin position="793"/>
        <end position="824"/>
    </location>
</feature>
<evidence type="ECO:0000313" key="4">
    <source>
        <dbReference type="EMBL" id="CAI2372657.1"/>
    </source>
</evidence>
<evidence type="ECO:0000256" key="1">
    <source>
        <dbReference type="SAM" id="MobiDB-lite"/>
    </source>
</evidence>
<dbReference type="GO" id="GO:0005249">
    <property type="term" value="F:voltage-gated potassium channel activity"/>
    <property type="evidence" value="ECO:0007669"/>
    <property type="project" value="TreeGrafter"/>
</dbReference>
<feature type="transmembrane region" description="Helical" evidence="2">
    <location>
        <begin position="311"/>
        <end position="332"/>
    </location>
</feature>
<feature type="transmembrane region" description="Helical" evidence="2">
    <location>
        <begin position="251"/>
        <end position="276"/>
    </location>
</feature>
<gene>
    <name evidence="4" type="ORF">ECRASSUSDP1_LOCUS13988</name>
</gene>
<sequence>MLSIKAYKRRVIGLFTTFQIYIQVYAIYISSVVNKKLKRIKKFGIFPENSQFCIRTEKHIIDSKISAFIKRTQTLRRTATIRPPRIKKEIKLTKWQKVKRKLCCKSNKKNAEDSEEDDEEYFAKVSNLTEFWKKEAEKEGPHNSVRARKNWATSKRRLLLQKFIACAPIYRDSLAVSQQKLNSRIIDYFTSFAAITDLCFCIYYFFKSNIGGLLFILLFPIFMVYMGLNFREKYHNGYHWVNDYKMIAINYLKFNFWFDLLSTFPFTIFHWSLVIFRFLKFMYFYEYLECICDLVKYTRIKKNRQVNLQKIIKFLIFFVFLINLFACFWIYVGESEAESSWIVVNQELDMNDENYDRDVYIGSVYFIIATFSTVGYGDVTGVTSGELIFQLIIEFAGVCIFGFITGNIGELFVSSESIFQLKEKKIDEVNFWLLQLQRAQSAKILHVDYFNHINNFYTICWDKDFGEIEKSEFYKQLKPKLQNELCDSLFDLLYNEFSSFFDQLETDFNREIAKKLKYQHFEIFEPFQEKYKKDKHSMPPTQDCCILPKGFVPNGVYFILKGQVFGSNNTGRYCYFKLREKSQFGETHLIDNIPLEYSIHYDVQQAVSTLFISKSDFMEACRKYPYSKQIIQQRSEVRRRTFKQLKLETLNDVIVRACSLEALSENYERCKAKIDLYRLINPALIEIVVLNNPKIQKLLKERCQGSSYSLDNMKKSIFTDKDADKSCLVEEEKHSKILNYNDDEVKTKDQDDINTNEIMKQKSMYEVDCDKEDYESGMSDDYQEEIMIKDISTPFSEKSSNRGVSNQWNTNQSEEEDQENPQDLGENFSKRVKMNNLMVSEIPKESDTAGKNEDEDWPEFTETHRRMHTNSGLLDKNDQDYKLSKPFSSKYLHRDNYEYEGGENQEETKDDKAGEKKMYTEDDLLTPEYKDKEAFLEARKNIWKSVNSLEKVQKLISKSKWIQFPYKNEICEEFYDLYQNTDSSA</sequence>
<dbReference type="GO" id="GO:0042391">
    <property type="term" value="P:regulation of membrane potential"/>
    <property type="evidence" value="ECO:0007669"/>
    <property type="project" value="TreeGrafter"/>
</dbReference>
<dbReference type="InterPro" id="IPR050818">
    <property type="entry name" value="KCNH_animal-type"/>
</dbReference>
<keyword evidence="2" id="KW-1133">Transmembrane helix</keyword>
<feature type="transmembrane region" description="Helical" evidence="2">
    <location>
        <begin position="359"/>
        <end position="379"/>
    </location>
</feature>
<comment type="caution">
    <text evidence="4">The sequence shown here is derived from an EMBL/GenBank/DDBJ whole genome shotgun (WGS) entry which is preliminary data.</text>
</comment>
<dbReference type="InterPro" id="IPR000595">
    <property type="entry name" value="cNMP-bd_dom"/>
</dbReference>
<dbReference type="Gene3D" id="1.10.287.70">
    <property type="match status" value="1"/>
</dbReference>